<name>A0A6I4VW93_9BACL</name>
<dbReference type="GO" id="GO:0016020">
    <property type="term" value="C:membrane"/>
    <property type="evidence" value="ECO:0007669"/>
    <property type="project" value="InterPro"/>
</dbReference>
<keyword evidence="1" id="KW-1133">Transmembrane helix</keyword>
<evidence type="ECO:0000256" key="1">
    <source>
        <dbReference type="SAM" id="Phobius"/>
    </source>
</evidence>
<dbReference type="EMBL" id="WUUL01000006">
    <property type="protein sequence ID" value="MXQ54116.1"/>
    <property type="molecule type" value="Genomic_DNA"/>
</dbReference>
<organism evidence="2 3">
    <name type="scientific">Shimazuella alba</name>
    <dbReference type="NCBI Taxonomy" id="2690964"/>
    <lineage>
        <taxon>Bacteria</taxon>
        <taxon>Bacillati</taxon>
        <taxon>Bacillota</taxon>
        <taxon>Bacilli</taxon>
        <taxon>Bacillales</taxon>
        <taxon>Thermoactinomycetaceae</taxon>
        <taxon>Shimazuella</taxon>
    </lineage>
</organism>
<reference evidence="2 3" key="1">
    <citation type="submission" date="2019-12" db="EMBL/GenBank/DDBJ databases">
        <title>Whole-genome analyses of novel actinobacteria.</title>
        <authorList>
            <person name="Sahin N."/>
            <person name="Saygin H."/>
        </authorList>
    </citation>
    <scope>NUCLEOTIDE SEQUENCE [LARGE SCALE GENOMIC DNA]</scope>
    <source>
        <strain evidence="2 3">KC615</strain>
    </source>
</reference>
<gene>
    <name evidence="2" type="ORF">GSM42_10395</name>
</gene>
<sequence length="126" mass="14248">MLFRKILQVMVVVFLVELVGIIWVGSLIGPLLTILLIVLCGVIGLLLIRKFGYQTFKTAQQQWSAGQPPGHTILKGVLLSLGAVLLVFPGFISDIIAVLLLIPFTRRFIQQMVFVWLRDRAMKRFR</sequence>
<evidence type="ECO:0000313" key="3">
    <source>
        <dbReference type="Proteomes" id="UP000430692"/>
    </source>
</evidence>
<dbReference type="Proteomes" id="UP000430692">
    <property type="component" value="Unassembled WGS sequence"/>
</dbReference>
<feature type="transmembrane region" description="Helical" evidence="1">
    <location>
        <begin position="73"/>
        <end position="92"/>
    </location>
</feature>
<dbReference type="PANTHER" id="PTHR35335">
    <property type="entry name" value="UPF0716 PROTEIN FXSA"/>
    <property type="match status" value="1"/>
</dbReference>
<dbReference type="InterPro" id="IPR007313">
    <property type="entry name" value="FxsA"/>
</dbReference>
<protein>
    <submittedName>
        <fullName evidence="2">FxsA family protein</fullName>
    </submittedName>
</protein>
<keyword evidence="1" id="KW-0472">Membrane</keyword>
<dbReference type="Pfam" id="PF04186">
    <property type="entry name" value="FxsA"/>
    <property type="match status" value="1"/>
</dbReference>
<accession>A0A6I4VW93</accession>
<proteinExistence type="predicted"/>
<comment type="caution">
    <text evidence="2">The sequence shown here is derived from an EMBL/GenBank/DDBJ whole genome shotgun (WGS) entry which is preliminary data.</text>
</comment>
<dbReference type="RefSeq" id="WP_160801475.1">
    <property type="nucleotide sequence ID" value="NZ_WUUL01000006.1"/>
</dbReference>
<evidence type="ECO:0000313" key="2">
    <source>
        <dbReference type="EMBL" id="MXQ54116.1"/>
    </source>
</evidence>
<dbReference type="PANTHER" id="PTHR35335:SF1">
    <property type="entry name" value="UPF0716 PROTEIN FXSA"/>
    <property type="match status" value="1"/>
</dbReference>
<keyword evidence="1" id="KW-0812">Transmembrane</keyword>
<dbReference type="AlphaFoldDB" id="A0A6I4VW93"/>
<feature type="transmembrane region" description="Helical" evidence="1">
    <location>
        <begin position="31"/>
        <end position="52"/>
    </location>
</feature>
<dbReference type="NCBIfam" id="NF008528">
    <property type="entry name" value="PRK11463.1-2"/>
    <property type="match status" value="1"/>
</dbReference>
<keyword evidence="3" id="KW-1185">Reference proteome</keyword>